<organism evidence="1 2">
    <name type="scientific">Strongyloides papillosus</name>
    <name type="common">Intestinal threadworm</name>
    <dbReference type="NCBI Taxonomy" id="174720"/>
    <lineage>
        <taxon>Eukaryota</taxon>
        <taxon>Metazoa</taxon>
        <taxon>Ecdysozoa</taxon>
        <taxon>Nematoda</taxon>
        <taxon>Chromadorea</taxon>
        <taxon>Rhabditida</taxon>
        <taxon>Tylenchina</taxon>
        <taxon>Panagrolaimomorpha</taxon>
        <taxon>Strongyloidoidea</taxon>
        <taxon>Strongyloididae</taxon>
        <taxon>Strongyloides</taxon>
    </lineage>
</organism>
<name>A0A0N5BT44_STREA</name>
<dbReference type="AlphaFoldDB" id="A0A0N5BT44"/>
<keyword evidence="1" id="KW-1185">Reference proteome</keyword>
<proteinExistence type="predicted"/>
<dbReference type="Proteomes" id="UP000046392">
    <property type="component" value="Unplaced"/>
</dbReference>
<sequence length="62" mass="7240">MTLRQLFMINKGRKVIKNDYSKNGIFQADILKDFTEAQLNIFFLTYAISNDIIDSDFVGKIY</sequence>
<evidence type="ECO:0000313" key="2">
    <source>
        <dbReference type="WBParaSite" id="SPAL_0000903550.1"/>
    </source>
</evidence>
<dbReference type="WBParaSite" id="SPAL_0000903550.1">
    <property type="protein sequence ID" value="SPAL_0000903550.1"/>
    <property type="gene ID" value="SPAL_0000903550"/>
</dbReference>
<evidence type="ECO:0000313" key="1">
    <source>
        <dbReference type="Proteomes" id="UP000046392"/>
    </source>
</evidence>
<protein>
    <submittedName>
        <fullName evidence="2">Uncharacterized protein</fullName>
    </submittedName>
</protein>
<reference evidence="2" key="1">
    <citation type="submission" date="2017-02" db="UniProtKB">
        <authorList>
            <consortium name="WormBaseParasite"/>
        </authorList>
    </citation>
    <scope>IDENTIFICATION</scope>
</reference>
<accession>A0A0N5BT44</accession>